<name>A0A6B0GQH9_9EURY</name>
<feature type="domain" description="Protein-glutamine gamma-glutamyltransferase-like C-terminal" evidence="3">
    <location>
        <begin position="232"/>
        <end position="298"/>
    </location>
</feature>
<feature type="region of interest" description="Disordered" evidence="1">
    <location>
        <begin position="28"/>
        <end position="60"/>
    </location>
</feature>
<dbReference type="Pfam" id="PF13559">
    <property type="entry name" value="DUF4129"/>
    <property type="match status" value="1"/>
</dbReference>
<evidence type="ECO:0000313" key="5">
    <source>
        <dbReference type="Proteomes" id="UP000451471"/>
    </source>
</evidence>
<keyword evidence="2" id="KW-1133">Transmembrane helix</keyword>
<keyword evidence="2" id="KW-0472">Membrane</keyword>
<feature type="transmembrane region" description="Helical" evidence="2">
    <location>
        <begin position="71"/>
        <end position="93"/>
    </location>
</feature>
<accession>A0A6B0GQH9</accession>
<comment type="caution">
    <text evidence="4">The sequence shown here is derived from an EMBL/GenBank/DDBJ whole genome shotgun (WGS) entry which is preliminary data.</text>
</comment>
<feature type="transmembrane region" description="Helical" evidence="2">
    <location>
        <begin position="166"/>
        <end position="184"/>
    </location>
</feature>
<dbReference type="EMBL" id="WSZK01000046">
    <property type="protein sequence ID" value="MWG36930.1"/>
    <property type="molecule type" value="Genomic_DNA"/>
</dbReference>
<feature type="compositionally biased region" description="Gly residues" evidence="1">
    <location>
        <begin position="144"/>
        <end position="154"/>
    </location>
</feature>
<evidence type="ECO:0000259" key="3">
    <source>
        <dbReference type="Pfam" id="PF13559"/>
    </source>
</evidence>
<keyword evidence="5" id="KW-1185">Reference proteome</keyword>
<dbReference type="AlphaFoldDB" id="A0A6B0GQH9"/>
<feature type="region of interest" description="Disordered" evidence="1">
    <location>
        <begin position="135"/>
        <end position="156"/>
    </location>
</feature>
<reference evidence="4 5" key="1">
    <citation type="submission" date="2019-12" db="EMBL/GenBank/DDBJ databases">
        <title>Halocatena pleomorpha gen. nov. sp. nov., an extremely halophilic archaeon of family Halobacteriaceae isolated from saltpan soil.</title>
        <authorList>
            <person name="Pal Y."/>
            <person name="Verma A."/>
            <person name="Krishnamurthi S."/>
            <person name="Kumar P."/>
        </authorList>
    </citation>
    <scope>NUCLEOTIDE SEQUENCE [LARGE SCALE GENOMIC DNA]</scope>
    <source>
        <strain evidence="4 5">JCM 16495</strain>
    </source>
</reference>
<evidence type="ECO:0000256" key="1">
    <source>
        <dbReference type="SAM" id="MobiDB-lite"/>
    </source>
</evidence>
<dbReference type="InterPro" id="IPR025403">
    <property type="entry name" value="TgpA-like_C"/>
</dbReference>
<protein>
    <submittedName>
        <fullName evidence="4">DUF4129 domain-containing protein</fullName>
    </submittedName>
</protein>
<proteinExistence type="predicted"/>
<dbReference type="OrthoDB" id="206550at2157"/>
<dbReference type="RefSeq" id="WP_158206571.1">
    <property type="nucleotide sequence ID" value="NZ_WSZK01000046.1"/>
</dbReference>
<evidence type="ECO:0000313" key="4">
    <source>
        <dbReference type="EMBL" id="MWG36930.1"/>
    </source>
</evidence>
<keyword evidence="2" id="KW-0812">Transmembrane</keyword>
<dbReference type="Proteomes" id="UP000451471">
    <property type="component" value="Unassembled WGS sequence"/>
</dbReference>
<feature type="transmembrane region" description="Helical" evidence="2">
    <location>
        <begin position="100"/>
        <end position="121"/>
    </location>
</feature>
<gene>
    <name evidence="4" type="ORF">GQS65_20995</name>
</gene>
<evidence type="ECO:0000256" key="2">
    <source>
        <dbReference type="SAM" id="Phobius"/>
    </source>
</evidence>
<sequence length="308" mass="31878">MQRERIVPFVVALLAVMALAAGAATLDSATTGPVSSGGDESGLGSGDSGAVDFGAPPTEEAEEQPQLIPTWLAQLLIAAVFLVGFAALIHYVLEEGLDAIKGIALTVVALTAVILFVYYLLRSLAGAQSSGQRGILGRERPQFPGGGGGGGGGAAEVTQVATDPSAVVLAVLAVVLVGAVAVVVRSAADSTDEAEVDPVVDDPDPTVREVGEAAGRAADRIDASGDVDNAIYRAWREMTDPLDVPRETSTPGEFATAAVDAGMSREDVRELTDLFETTRYGGVAIDDEREERAVTALRRIERTYGGDR</sequence>
<organism evidence="4 5">
    <name type="scientific">Halomarina oriensis</name>
    <dbReference type="NCBI Taxonomy" id="671145"/>
    <lineage>
        <taxon>Archaea</taxon>
        <taxon>Methanobacteriati</taxon>
        <taxon>Methanobacteriota</taxon>
        <taxon>Stenosarchaea group</taxon>
        <taxon>Halobacteria</taxon>
        <taxon>Halobacteriales</taxon>
        <taxon>Natronomonadaceae</taxon>
        <taxon>Halomarina</taxon>
    </lineage>
</organism>